<feature type="binding site" evidence="6">
    <location>
        <begin position="325"/>
        <end position="328"/>
    </location>
    <ligand>
        <name>substrate</name>
    </ligand>
</feature>
<dbReference type="PANTHER" id="PTHR45770">
    <property type="entry name" value="ATP-DEPENDENT 6-PHOSPHOFRUCTOKINASE 1"/>
    <property type="match status" value="1"/>
</dbReference>
<feature type="active site" description="Proton acceptor" evidence="6">
    <location>
        <position position="152"/>
    </location>
</feature>
<gene>
    <name evidence="6" type="primary">pfp</name>
    <name evidence="8" type="ORF">ATL40_1082</name>
</gene>
<evidence type="ECO:0000256" key="5">
    <source>
        <dbReference type="ARBA" id="ARBA00022842"/>
    </source>
</evidence>
<dbReference type="EC" id="2.7.1.90" evidence="6"/>
<dbReference type="GO" id="GO:0047334">
    <property type="term" value="F:diphosphate-fructose-6-phosphate 1-phosphotransferase activity"/>
    <property type="evidence" value="ECO:0007669"/>
    <property type="project" value="UniProtKB-EC"/>
</dbReference>
<dbReference type="GO" id="GO:0006002">
    <property type="term" value="P:fructose 6-phosphate metabolic process"/>
    <property type="evidence" value="ECO:0007669"/>
    <property type="project" value="InterPro"/>
</dbReference>
<keyword evidence="3 6" id="KW-0479">Metal-binding</keyword>
<feature type="binding site" evidence="6">
    <location>
        <begin position="150"/>
        <end position="152"/>
    </location>
    <ligand>
        <name>substrate</name>
    </ligand>
</feature>
<feature type="binding site" evidence="6">
    <location>
        <position position="13"/>
    </location>
    <ligand>
        <name>diphosphate</name>
        <dbReference type="ChEBI" id="CHEBI:33019"/>
    </ligand>
</feature>
<organism evidence="8 9">
    <name type="scientific">Serinibacter salmoneus</name>
    <dbReference type="NCBI Taxonomy" id="556530"/>
    <lineage>
        <taxon>Bacteria</taxon>
        <taxon>Bacillati</taxon>
        <taxon>Actinomycetota</taxon>
        <taxon>Actinomycetes</taxon>
        <taxon>Micrococcales</taxon>
        <taxon>Beutenbergiaceae</taxon>
        <taxon>Serinibacter</taxon>
    </lineage>
</organism>
<evidence type="ECO:0000256" key="3">
    <source>
        <dbReference type="ARBA" id="ARBA00022723"/>
    </source>
</evidence>
<proteinExistence type="inferred from homology"/>
<feature type="binding site" evidence="6">
    <location>
        <position position="122"/>
    </location>
    <ligand>
        <name>Mg(2+)</name>
        <dbReference type="ChEBI" id="CHEBI:18420"/>
        <note>catalytic</note>
    </ligand>
</feature>
<sequence length="409" mass="43879">MTVKRVALLTAGGFAPCLSSAVGGLIQRYTALAPEVEIIAYTYGYHGLLTGTKVVVDDEARANAGLLHSFGGSPIGNSRVKLTNAKNLVARGLVAEGENPLEKAAEQLRTDGVDVLHTIGGDDTNTTAADLAHYLQEHDYGLTVVGLPKTIDNDIVPIRQSLGANTAAQEASRFAQNIIGEHRSNPRMLIVHEVMGRHCGWLTAEAARRYHSWVEAQPTWNPSIGLSKERWDVHAVFLPELAIDLEAEATRLRAVMDEIGNVNIFLSEGAGVPEIIAEMQARGEEVQRDPFGHVKLDTINPGAWFAKQFAERIGAEKTMVQKSGYFSRSAAANPEDLELIARMVELAVDSALAGTSGVIGHDEDAGDELRAIEFSRIAGGKAFDVTLPWFGDLLAGLGQPLVPAAPTAH</sequence>
<dbReference type="GO" id="GO:0003872">
    <property type="term" value="F:6-phosphofructokinase activity"/>
    <property type="evidence" value="ECO:0007669"/>
    <property type="project" value="UniProtKB-UniRule"/>
</dbReference>
<keyword evidence="6" id="KW-0963">Cytoplasm</keyword>
<dbReference type="RefSeq" id="WP_098468630.1">
    <property type="nucleotide sequence ID" value="NZ_PDJD01000001.1"/>
</dbReference>
<evidence type="ECO:0000259" key="7">
    <source>
        <dbReference type="Pfam" id="PF00365"/>
    </source>
</evidence>
<name>A0A2A9CYJ7_9MICO</name>
<comment type="subcellular location">
    <subcellularLocation>
        <location evidence="6">Cytoplasm</location>
    </subcellularLocation>
</comment>
<reference evidence="8 9" key="1">
    <citation type="submission" date="2017-10" db="EMBL/GenBank/DDBJ databases">
        <title>Sequencing the genomes of 1000 actinobacteria strains.</title>
        <authorList>
            <person name="Klenk H.-P."/>
        </authorList>
    </citation>
    <scope>NUCLEOTIDE SEQUENCE [LARGE SCALE GENOMIC DNA]</scope>
    <source>
        <strain evidence="8 9">DSM 21801</strain>
    </source>
</reference>
<dbReference type="Pfam" id="PF00365">
    <property type="entry name" value="PFK"/>
    <property type="match status" value="1"/>
</dbReference>
<dbReference type="InterPro" id="IPR022953">
    <property type="entry name" value="ATP_PFK"/>
</dbReference>
<keyword evidence="4 6" id="KW-0418">Kinase</keyword>
<evidence type="ECO:0000256" key="4">
    <source>
        <dbReference type="ARBA" id="ARBA00022777"/>
    </source>
</evidence>
<dbReference type="SUPFAM" id="SSF53784">
    <property type="entry name" value="Phosphofructokinase"/>
    <property type="match status" value="1"/>
</dbReference>
<keyword evidence="6" id="KW-0324">Glycolysis</keyword>
<dbReference type="InterPro" id="IPR000023">
    <property type="entry name" value="Phosphofructokinase_dom"/>
</dbReference>
<dbReference type="AlphaFoldDB" id="A0A2A9CYJ7"/>
<evidence type="ECO:0000256" key="6">
    <source>
        <dbReference type="HAMAP-Rule" id="MF_01977"/>
    </source>
</evidence>
<dbReference type="HAMAP" id="MF_01977">
    <property type="entry name" value="Phosphofructokinase_II_P"/>
    <property type="match status" value="1"/>
</dbReference>
<evidence type="ECO:0000256" key="2">
    <source>
        <dbReference type="ARBA" id="ARBA00022679"/>
    </source>
</evidence>
<protein>
    <recommendedName>
        <fullName evidence="6">Pyrophosphate--fructose 6-phosphate 1-phosphotransferase</fullName>
        <ecNumber evidence="6">2.7.1.90</ecNumber>
    </recommendedName>
    <alternativeName>
        <fullName evidence="6">6-phosphofructokinase, pyrophosphate dependent</fullName>
    </alternativeName>
    <alternativeName>
        <fullName evidence="6">PPi-dependent phosphofructokinase</fullName>
        <shortName evidence="6">PPi-PFK</shortName>
    </alternativeName>
    <alternativeName>
        <fullName evidence="6">Pyrophosphate-dependent 6-phosphofructose-1-kinase</fullName>
    </alternativeName>
</protein>
<feature type="binding site" evidence="6">
    <location>
        <begin position="195"/>
        <end position="197"/>
    </location>
    <ligand>
        <name>substrate</name>
    </ligand>
</feature>
<keyword evidence="2 6" id="KW-0808">Transferase</keyword>
<comment type="similarity">
    <text evidence="6">Belongs to the phosphofructokinase type A (PFKA) family. PPi-dependent PFK group II subfamily. Clade 'P' sub-subfamily.</text>
</comment>
<keyword evidence="5 6" id="KW-0460">Magnesium</keyword>
<evidence type="ECO:0000256" key="1">
    <source>
        <dbReference type="ARBA" id="ARBA00001946"/>
    </source>
</evidence>
<evidence type="ECO:0000313" key="9">
    <source>
        <dbReference type="Proteomes" id="UP000224915"/>
    </source>
</evidence>
<dbReference type="UniPathway" id="UPA00109">
    <property type="reaction ID" value="UER00182"/>
</dbReference>
<dbReference type="EMBL" id="PDJD01000001">
    <property type="protein sequence ID" value="PFG19518.1"/>
    <property type="molecule type" value="Genomic_DNA"/>
</dbReference>
<feature type="site" description="Important for catalytic activity; stabilizes the transition state when the phosphoryl donor is PPi" evidence="6">
    <location>
        <position position="149"/>
    </location>
</feature>
<dbReference type="InterPro" id="IPR050929">
    <property type="entry name" value="PFKA"/>
</dbReference>
<comment type="catalytic activity">
    <reaction evidence="6">
        <text>beta-D-fructose 6-phosphate + diphosphate = beta-D-fructose 1,6-bisphosphate + phosphate + H(+)</text>
        <dbReference type="Rhea" id="RHEA:13613"/>
        <dbReference type="ChEBI" id="CHEBI:15378"/>
        <dbReference type="ChEBI" id="CHEBI:32966"/>
        <dbReference type="ChEBI" id="CHEBI:33019"/>
        <dbReference type="ChEBI" id="CHEBI:43474"/>
        <dbReference type="ChEBI" id="CHEBI:57634"/>
        <dbReference type="EC" id="2.7.1.90"/>
    </reaction>
</comment>
<feature type="binding site" evidence="6">
    <location>
        <position position="268"/>
    </location>
    <ligand>
        <name>substrate</name>
    </ligand>
</feature>
<feature type="site" description="Important for catalytic activity and substrate specificity; stabilizes the transition state when the phosphoryl donor is PPi; prevents ATP from binding by mimicking the alpha-phosphate group of ATP" evidence="6">
    <location>
        <position position="123"/>
    </location>
</feature>
<dbReference type="PRINTS" id="PR00476">
    <property type="entry name" value="PHFRCTKINASE"/>
</dbReference>
<comment type="activity regulation">
    <text evidence="6">Non-allosteric.</text>
</comment>
<dbReference type="GO" id="GO:0005737">
    <property type="term" value="C:cytoplasm"/>
    <property type="evidence" value="ECO:0007669"/>
    <property type="project" value="UniProtKB-SubCell"/>
</dbReference>
<comment type="function">
    <text evidence="6">Catalyzes the phosphorylation of D-fructose 6-phosphate, the first committing step of glycolysis. Uses inorganic phosphate (PPi) as phosphoryl donor instead of ATP like common ATP-dependent phosphofructokinases (ATP-PFKs), which renders the reaction reversible, and can thus function both in glycolysis and gluconeogenesis. Consistently, PPi-PFK can replace the enzymes of both the forward (ATP-PFK) and reverse (fructose-bisphosphatase (FBPase)) reactions.</text>
</comment>
<dbReference type="PIRSF" id="PIRSF036484">
    <property type="entry name" value="PPi-PFK_SMc01852"/>
    <property type="match status" value="1"/>
</dbReference>
<comment type="cofactor">
    <cofactor evidence="1 6">
        <name>Mg(2+)</name>
        <dbReference type="ChEBI" id="CHEBI:18420"/>
    </cofactor>
</comment>
<dbReference type="NCBIfam" id="NF005121">
    <property type="entry name" value="PRK06555.1"/>
    <property type="match status" value="1"/>
</dbReference>
<feature type="domain" description="Phosphofructokinase" evidence="7">
    <location>
        <begin position="5"/>
        <end position="349"/>
    </location>
</feature>
<dbReference type="GO" id="GO:0046872">
    <property type="term" value="F:metal ion binding"/>
    <property type="evidence" value="ECO:0007669"/>
    <property type="project" value="UniProtKB-KW"/>
</dbReference>
<comment type="pathway">
    <text evidence="6">Carbohydrate degradation; glycolysis; D-glyceraldehyde 3-phosphate and glycerone phosphate from D-glucose: step 3/4.</text>
</comment>
<dbReference type="Proteomes" id="UP000224915">
    <property type="component" value="Unassembled WGS sequence"/>
</dbReference>
<comment type="caution">
    <text evidence="8">The sequence shown here is derived from an EMBL/GenBank/DDBJ whole genome shotgun (WGS) entry which is preliminary data.</text>
</comment>
<dbReference type="OrthoDB" id="9802503at2"/>
<accession>A0A2A9CYJ7</accession>
<dbReference type="InterPro" id="IPR035966">
    <property type="entry name" value="PKF_sf"/>
</dbReference>
<comment type="subunit">
    <text evidence="6">Homodimer or homotetramer.</text>
</comment>
<dbReference type="Gene3D" id="3.40.50.450">
    <property type="match status" value="1"/>
</dbReference>
<evidence type="ECO:0000313" key="8">
    <source>
        <dbReference type="EMBL" id="PFG19518.1"/>
    </source>
</evidence>
<keyword evidence="9" id="KW-1185">Reference proteome</keyword>
<dbReference type="InterPro" id="IPR011405">
    <property type="entry name" value="PPi-PFK_SMc01852"/>
</dbReference>